<dbReference type="CDD" id="cd08054">
    <property type="entry name" value="gp6"/>
    <property type="match status" value="1"/>
</dbReference>
<dbReference type="InterPro" id="IPR021146">
    <property type="entry name" value="Phage_gp6-like_head-tail"/>
</dbReference>
<dbReference type="Proteomes" id="UP001595190">
    <property type="component" value="Unassembled WGS sequence"/>
</dbReference>
<dbReference type="RefSeq" id="WP_394308403.1">
    <property type="nucleotide sequence ID" value="NZ_JBHGPK010000001.1"/>
</dbReference>
<dbReference type="EMBL" id="JBHGPK010000001">
    <property type="protein sequence ID" value="MFC2248536.1"/>
    <property type="molecule type" value="Genomic_DNA"/>
</dbReference>
<gene>
    <name evidence="1" type="ORF">ACETRX_02810</name>
</gene>
<comment type="caution">
    <text evidence="1">The sequence shown here is derived from an EMBL/GenBank/DDBJ whole genome shotgun (WGS) entry which is preliminary data.</text>
</comment>
<accession>A0ABV6Z8K8</accession>
<reference evidence="1 2" key="1">
    <citation type="submission" date="2024-09" db="EMBL/GenBank/DDBJ databases">
        <title>Description of Labrys sedimenti sp. nov., isolated from a diclofenac-degrading enrichment culture, and genome-based reclassification of Labrys portucalensis as a later heterotypic synonym of Labrys neptuniae.</title>
        <authorList>
            <person name="Tancsics A."/>
            <person name="Csepanyi A."/>
        </authorList>
    </citation>
    <scope>NUCLEOTIDE SEQUENCE [LARGE SCALE GENOMIC DNA]</scope>
    <source>
        <strain evidence="1 2">LMG 23412</strain>
    </source>
</reference>
<dbReference type="Gene3D" id="1.10.3230.30">
    <property type="entry name" value="Phage gp6-like head-tail connector protein"/>
    <property type="match status" value="1"/>
</dbReference>
<dbReference type="Pfam" id="PF05135">
    <property type="entry name" value="Phage_connect_1"/>
    <property type="match status" value="1"/>
</dbReference>
<proteinExistence type="predicted"/>
<name>A0ABV6Z8K8_9HYPH</name>
<sequence length="93" mass="10177">MADPFVTLNEAKIDLRIDGDDHDGRINLHLPIAQAWVLSYLNVGDEIPTAPDAIAAMKGATLMRLRDLFAGTGEGPDTKAAQILINPWRNLRV</sequence>
<organism evidence="1 2">
    <name type="scientific">Labrys neptuniae</name>
    <dbReference type="NCBI Taxonomy" id="376174"/>
    <lineage>
        <taxon>Bacteria</taxon>
        <taxon>Pseudomonadati</taxon>
        <taxon>Pseudomonadota</taxon>
        <taxon>Alphaproteobacteria</taxon>
        <taxon>Hyphomicrobiales</taxon>
        <taxon>Xanthobacteraceae</taxon>
        <taxon>Labrys</taxon>
    </lineage>
</organism>
<evidence type="ECO:0000313" key="2">
    <source>
        <dbReference type="Proteomes" id="UP001595190"/>
    </source>
</evidence>
<evidence type="ECO:0000313" key="1">
    <source>
        <dbReference type="EMBL" id="MFC2248536.1"/>
    </source>
</evidence>
<protein>
    <submittedName>
        <fullName evidence="1">Head-tail connector protein</fullName>
    </submittedName>
</protein>